<reference evidence="3 4" key="1">
    <citation type="journal article" date="2022" name="Nat. Ecol. Evol.">
        <title>A masculinizing supergene underlies an exaggerated male reproductive morph in a spider.</title>
        <authorList>
            <person name="Hendrickx F."/>
            <person name="De Corte Z."/>
            <person name="Sonet G."/>
            <person name="Van Belleghem S.M."/>
            <person name="Kostlbacher S."/>
            <person name="Vangestel C."/>
        </authorList>
    </citation>
    <scope>NUCLEOTIDE SEQUENCE [LARGE SCALE GENOMIC DNA]</scope>
    <source>
        <strain evidence="3">W744_W776</strain>
    </source>
</reference>
<dbReference type="Proteomes" id="UP000827092">
    <property type="component" value="Unassembled WGS sequence"/>
</dbReference>
<dbReference type="PANTHER" id="PTHR23149">
    <property type="entry name" value="G PATCH DOMAIN CONTAINING PROTEIN"/>
    <property type="match status" value="1"/>
</dbReference>
<keyword evidence="4" id="KW-1185">Reference proteome</keyword>
<dbReference type="PANTHER" id="PTHR23149:SF27">
    <property type="entry name" value="PIN2_TERF1-INTERACTING TELOMERASE INHIBITOR 1"/>
    <property type="match status" value="1"/>
</dbReference>
<dbReference type="InterPro" id="IPR000467">
    <property type="entry name" value="G_patch_dom"/>
</dbReference>
<dbReference type="InterPro" id="IPR050656">
    <property type="entry name" value="PINX1"/>
</dbReference>
<proteinExistence type="predicted"/>
<feature type="domain" description="G-patch" evidence="2">
    <location>
        <begin position="36"/>
        <end position="82"/>
    </location>
</feature>
<dbReference type="PROSITE" id="PS50174">
    <property type="entry name" value="G_PATCH"/>
    <property type="match status" value="1"/>
</dbReference>
<comment type="caution">
    <text evidence="3">The sequence shown here is derived from an EMBL/GenBank/DDBJ whole genome shotgun (WGS) entry which is preliminary data.</text>
</comment>
<dbReference type="GO" id="GO:0003676">
    <property type="term" value="F:nucleic acid binding"/>
    <property type="evidence" value="ECO:0007669"/>
    <property type="project" value="InterPro"/>
</dbReference>
<organism evidence="3 4">
    <name type="scientific">Oedothorax gibbosus</name>
    <dbReference type="NCBI Taxonomy" id="931172"/>
    <lineage>
        <taxon>Eukaryota</taxon>
        <taxon>Metazoa</taxon>
        <taxon>Ecdysozoa</taxon>
        <taxon>Arthropoda</taxon>
        <taxon>Chelicerata</taxon>
        <taxon>Arachnida</taxon>
        <taxon>Araneae</taxon>
        <taxon>Araneomorphae</taxon>
        <taxon>Entelegynae</taxon>
        <taxon>Araneoidea</taxon>
        <taxon>Linyphiidae</taxon>
        <taxon>Erigoninae</taxon>
        <taxon>Oedothorax</taxon>
    </lineage>
</organism>
<dbReference type="Pfam" id="PF01585">
    <property type="entry name" value="G-patch"/>
    <property type="match status" value="1"/>
</dbReference>
<protein>
    <recommendedName>
        <fullName evidence="2">G-patch domain-containing protein</fullName>
    </recommendedName>
</protein>
<dbReference type="GO" id="GO:0005730">
    <property type="term" value="C:nucleolus"/>
    <property type="evidence" value="ECO:0007669"/>
    <property type="project" value="TreeGrafter"/>
</dbReference>
<accession>A0AAV6UTF9</accession>
<evidence type="ECO:0000259" key="2">
    <source>
        <dbReference type="PROSITE" id="PS50174"/>
    </source>
</evidence>
<dbReference type="SMART" id="SM00443">
    <property type="entry name" value="G_patch"/>
    <property type="match status" value="1"/>
</dbReference>
<gene>
    <name evidence="3" type="ORF">JTE90_019228</name>
</gene>
<dbReference type="AlphaFoldDB" id="A0AAV6UTF9"/>
<dbReference type="EMBL" id="JAFNEN010000281">
    <property type="protein sequence ID" value="KAG8187018.1"/>
    <property type="molecule type" value="Genomic_DNA"/>
</dbReference>
<feature type="region of interest" description="Disordered" evidence="1">
    <location>
        <begin position="203"/>
        <end position="229"/>
    </location>
</feature>
<evidence type="ECO:0000313" key="3">
    <source>
        <dbReference type="EMBL" id="KAG8187018.1"/>
    </source>
</evidence>
<name>A0AAV6UTF9_9ARAC</name>
<feature type="compositionally biased region" description="Acidic residues" evidence="1">
    <location>
        <begin position="203"/>
        <end position="216"/>
    </location>
</feature>
<dbReference type="GO" id="GO:0010521">
    <property type="term" value="F:telomerase inhibitor activity"/>
    <property type="evidence" value="ECO:0007669"/>
    <property type="project" value="TreeGrafter"/>
</dbReference>
<evidence type="ECO:0000313" key="4">
    <source>
        <dbReference type="Proteomes" id="UP000827092"/>
    </source>
</evidence>
<sequence>MISTIILRLTMCATVKTFSIGHFDLNPRGNLWANDEGGVGRRLLQRMGWREGRGLGRGEDGPTSPLRPTIVRGNAGLGFTEKLPFVKESHAYDSVLENLNKKFQTNRESKQTEERGLEQRSQQFKKRLHYRKFVRGKDVGRYSPRDMAAIFATRPHDPPADAPTREEECQSTFRSPLSMEEYFARKMQKKSGEDGEIKKSVLEEDGEDGEAVLEEDAPSKMPSNEEGCLSLPPGRRYDAWLESQRAAARMKVYRAMVRRLCTHPVLRTTNLARLKGYGNWG</sequence>
<evidence type="ECO:0000256" key="1">
    <source>
        <dbReference type="SAM" id="MobiDB-lite"/>
    </source>
</evidence>